<comment type="similarity">
    <text evidence="2">Belongs to the FAM81 family.</text>
</comment>
<proteinExistence type="inferred from homology"/>
<evidence type="ECO:0000256" key="3">
    <source>
        <dbReference type="SAM" id="Coils"/>
    </source>
</evidence>
<dbReference type="GeneID" id="110988982"/>
<reference evidence="6" key="1">
    <citation type="submission" date="2025-08" db="UniProtKB">
        <authorList>
            <consortium name="RefSeq"/>
        </authorList>
    </citation>
    <scope>IDENTIFICATION</scope>
</reference>
<sequence length="380" mass="43140">MARYPGGGQLPPIHWDDRDSPSHPRPLAGNKQVYFGSHGSPLFDDSPHSAIVSRAVLLEQDFANNLSQGQGGSVLWQERNAQAVLQDYIHTVTMAIKKISKEMEAIEEQLRNKERATELTTNSLKNLELQHVGSISDLRQRVGRCDVSIAKLSGDSRRTSESLAAINKQVQDQSIQHGKTVSDLEIKISRLETQLAKSTSDQHSQVGSIETESKHQVTLLETKTMNRLEELQRTLDTLQMKRDSDWQLMERSLTTTVESTISKRDRKQELFEQKILNRLEDMEKKLMLQEGTIRTMSDELHALLGDKIKKLEARLQQRQEALQGEVKRDLEEMGEQNESGFKRVKDSMATMRIVLEGKQQLLAENLQKQVANVKKLVVLT</sequence>
<evidence type="ECO:0000256" key="1">
    <source>
        <dbReference type="ARBA" id="ARBA00023054"/>
    </source>
</evidence>
<dbReference type="Proteomes" id="UP000694845">
    <property type="component" value="Unplaced"/>
</dbReference>
<dbReference type="PANTHER" id="PTHR22420">
    <property type="entry name" value="PROTEIN FAM81A"/>
    <property type="match status" value="1"/>
</dbReference>
<feature type="coiled-coil region" evidence="3">
    <location>
        <begin position="89"/>
        <end position="130"/>
    </location>
</feature>
<gene>
    <name evidence="6" type="primary">LOC110988982</name>
</gene>
<dbReference type="RefSeq" id="XP_022108711.1">
    <property type="nucleotide sequence ID" value="XM_022253019.1"/>
</dbReference>
<dbReference type="OrthoDB" id="10014002at2759"/>
<keyword evidence="1 3" id="KW-0175">Coiled coil</keyword>
<evidence type="ECO:0000256" key="4">
    <source>
        <dbReference type="SAM" id="MobiDB-lite"/>
    </source>
</evidence>
<feature type="coiled-coil region" evidence="3">
    <location>
        <begin position="279"/>
        <end position="328"/>
    </location>
</feature>
<dbReference type="PANTHER" id="PTHR22420:SF4">
    <property type="entry name" value="PROTEIN FAM81A"/>
    <property type="match status" value="1"/>
</dbReference>
<accession>A0A8B7ZYR0</accession>
<feature type="region of interest" description="Disordered" evidence="4">
    <location>
        <begin position="1"/>
        <end position="29"/>
    </location>
</feature>
<evidence type="ECO:0000256" key="2">
    <source>
        <dbReference type="ARBA" id="ARBA00046344"/>
    </source>
</evidence>
<evidence type="ECO:0000313" key="5">
    <source>
        <dbReference type="Proteomes" id="UP000694845"/>
    </source>
</evidence>
<name>A0A8B7ZYR0_ACAPL</name>
<dbReference type="AlphaFoldDB" id="A0A8B7ZYR0"/>
<organism evidence="5 6">
    <name type="scientific">Acanthaster planci</name>
    <name type="common">Crown-of-thorns starfish</name>
    <dbReference type="NCBI Taxonomy" id="133434"/>
    <lineage>
        <taxon>Eukaryota</taxon>
        <taxon>Metazoa</taxon>
        <taxon>Echinodermata</taxon>
        <taxon>Eleutherozoa</taxon>
        <taxon>Asterozoa</taxon>
        <taxon>Asteroidea</taxon>
        <taxon>Valvatacea</taxon>
        <taxon>Valvatida</taxon>
        <taxon>Acanthasteridae</taxon>
        <taxon>Acanthaster</taxon>
    </lineage>
</organism>
<dbReference type="OMA" id="MQKITME"/>
<keyword evidence="5" id="KW-1185">Reference proteome</keyword>
<feature type="coiled-coil region" evidence="3">
    <location>
        <begin position="181"/>
        <end position="241"/>
    </location>
</feature>
<evidence type="ECO:0000313" key="6">
    <source>
        <dbReference type="RefSeq" id="XP_022108711.1"/>
    </source>
</evidence>
<dbReference type="KEGG" id="aplc:110988982"/>
<dbReference type="InterPro" id="IPR029619">
    <property type="entry name" value="FAM81"/>
</dbReference>
<protein>
    <submittedName>
        <fullName evidence="6">Protein FAM81A-like</fullName>
    </submittedName>
</protein>